<proteinExistence type="predicted"/>
<evidence type="ECO:0000256" key="3">
    <source>
        <dbReference type="SAM" id="Phobius"/>
    </source>
</evidence>
<keyword evidence="1" id="KW-0813">Transport</keyword>
<dbReference type="Gene3D" id="1.20.5.110">
    <property type="match status" value="1"/>
</dbReference>
<dbReference type="GO" id="GO:0015031">
    <property type="term" value="P:protein transport"/>
    <property type="evidence" value="ECO:0007669"/>
    <property type="project" value="UniProtKB-KW"/>
</dbReference>
<dbReference type="GO" id="GO:0016020">
    <property type="term" value="C:membrane"/>
    <property type="evidence" value="ECO:0007669"/>
    <property type="project" value="InterPro"/>
</dbReference>
<keyword evidence="1" id="KW-0653">Protein transport</keyword>
<dbReference type="InterPro" id="IPR001388">
    <property type="entry name" value="Synaptobrevin-like"/>
</dbReference>
<dbReference type="PROSITE" id="PS50892">
    <property type="entry name" value="V_SNARE"/>
    <property type="match status" value="1"/>
</dbReference>
<organism evidence="5">
    <name type="scientific">Chromera velia CCMP2878</name>
    <dbReference type="NCBI Taxonomy" id="1169474"/>
    <lineage>
        <taxon>Eukaryota</taxon>
        <taxon>Sar</taxon>
        <taxon>Alveolata</taxon>
        <taxon>Colpodellida</taxon>
        <taxon>Chromeraceae</taxon>
        <taxon>Chromera</taxon>
    </lineage>
</organism>
<dbReference type="PRINTS" id="PR00219">
    <property type="entry name" value="SYNAPTOBREVN"/>
</dbReference>
<dbReference type="SUPFAM" id="SSF58038">
    <property type="entry name" value="SNARE fusion complex"/>
    <property type="match status" value="1"/>
</dbReference>
<reference evidence="5" key="1">
    <citation type="submission" date="2014-11" db="EMBL/GenBank/DDBJ databases">
        <authorList>
            <person name="Otto D Thomas"/>
            <person name="Naeem Raeece"/>
        </authorList>
    </citation>
    <scope>NUCLEOTIDE SEQUENCE</scope>
</reference>
<dbReference type="VEuPathDB" id="CryptoDB:Cvel_13308"/>
<keyword evidence="3" id="KW-1133">Transmembrane helix</keyword>
<dbReference type="AlphaFoldDB" id="A0A0G4IDK5"/>
<feature type="domain" description="V-SNARE coiled-coil homology" evidence="4">
    <location>
        <begin position="137"/>
        <end position="197"/>
    </location>
</feature>
<accession>A0A0G4IDK5</accession>
<dbReference type="InterPro" id="IPR051097">
    <property type="entry name" value="Synaptobrevin-like_transport"/>
</dbReference>
<evidence type="ECO:0000256" key="1">
    <source>
        <dbReference type="ARBA" id="ARBA00022927"/>
    </source>
</evidence>
<dbReference type="Pfam" id="PF00957">
    <property type="entry name" value="Synaptobrevin"/>
    <property type="match status" value="1"/>
</dbReference>
<dbReference type="GO" id="GO:0016192">
    <property type="term" value="P:vesicle-mediated transport"/>
    <property type="evidence" value="ECO:0007669"/>
    <property type="project" value="InterPro"/>
</dbReference>
<dbReference type="PANTHER" id="PTHR21136:SF168">
    <property type="entry name" value="VESICLE-ASSOCIATED MEMBRANE PROTEIN 9"/>
    <property type="match status" value="1"/>
</dbReference>
<dbReference type="PhylomeDB" id="A0A0G4IDK5"/>
<name>A0A0G4IDK5_9ALVE</name>
<sequence>MTFLGVGRARDQSILASAFDKMTNSEKNEIEATFTMYLNEALNTFAPGSREKRFFGDGCMYLLADRDMTCIYAIGTRNTSYPERHAFAALADLMKAVTSRTDGATLDSCAPGSITRTVRKELREIMEKFDRPQKFDKTAEVSKKVDDAKDVMQDNVKKMLQTHHNLETLENKTTNLQGSAAQFNTNANTLKRQMWMRNLKLTLILIVVIIAIVLWITIPIAIKANQKGGNRRLLRGVLPLLGITEMEPVEGVAAEVLSLSSSAAGGLSSSSGPSLAFE</sequence>
<dbReference type="EMBL" id="CDMZ01005847">
    <property type="protein sequence ID" value="CEM55153.1"/>
    <property type="molecule type" value="Genomic_DNA"/>
</dbReference>
<keyword evidence="3" id="KW-0812">Transmembrane</keyword>
<protein>
    <recommendedName>
        <fullName evidence="4">V-SNARE coiled-coil homology domain-containing protein</fullName>
    </recommendedName>
</protein>
<dbReference type="SUPFAM" id="SSF64356">
    <property type="entry name" value="SNARE-like"/>
    <property type="match status" value="1"/>
</dbReference>
<keyword evidence="3" id="KW-0472">Membrane</keyword>
<dbReference type="PANTHER" id="PTHR21136">
    <property type="entry name" value="SNARE PROTEINS"/>
    <property type="match status" value="1"/>
</dbReference>
<dbReference type="InterPro" id="IPR042855">
    <property type="entry name" value="V_SNARE_CC"/>
</dbReference>
<feature type="transmembrane region" description="Helical" evidence="3">
    <location>
        <begin position="201"/>
        <end position="222"/>
    </location>
</feature>
<keyword evidence="2" id="KW-0175">Coiled coil</keyword>
<dbReference type="Gene3D" id="3.30.450.50">
    <property type="entry name" value="Longin domain"/>
    <property type="match status" value="1"/>
</dbReference>
<dbReference type="CDD" id="cd15843">
    <property type="entry name" value="R-SNARE"/>
    <property type="match status" value="1"/>
</dbReference>
<evidence type="ECO:0000256" key="2">
    <source>
        <dbReference type="PROSITE-ProRule" id="PRU00290"/>
    </source>
</evidence>
<gene>
    <name evidence="5" type="ORF">Cvel_13308</name>
</gene>
<dbReference type="InterPro" id="IPR011012">
    <property type="entry name" value="Longin-like_dom_sf"/>
</dbReference>
<evidence type="ECO:0000259" key="4">
    <source>
        <dbReference type="PROSITE" id="PS50892"/>
    </source>
</evidence>
<evidence type="ECO:0000313" key="5">
    <source>
        <dbReference type="EMBL" id="CEM55153.1"/>
    </source>
</evidence>